<gene>
    <name evidence="2" type="ORF">UFOPK3402_01471</name>
</gene>
<proteinExistence type="predicted"/>
<dbReference type="Pfam" id="PF12836">
    <property type="entry name" value="HHH_3"/>
    <property type="match status" value="1"/>
</dbReference>
<dbReference type="GO" id="GO:0015627">
    <property type="term" value="C:type II protein secretion system complex"/>
    <property type="evidence" value="ECO:0007669"/>
    <property type="project" value="TreeGrafter"/>
</dbReference>
<dbReference type="InterPro" id="IPR019554">
    <property type="entry name" value="Soluble_ligand-bd"/>
</dbReference>
<dbReference type="InterPro" id="IPR051675">
    <property type="entry name" value="Endo/Exo/Phosphatase_dom_1"/>
</dbReference>
<dbReference type="InterPro" id="IPR010994">
    <property type="entry name" value="RuvA_2-like"/>
</dbReference>
<evidence type="ECO:0000313" key="2">
    <source>
        <dbReference type="EMBL" id="CAB4882744.1"/>
    </source>
</evidence>
<protein>
    <submittedName>
        <fullName evidence="2">Unannotated protein</fullName>
    </submittedName>
</protein>
<dbReference type="Gene3D" id="3.10.560.10">
    <property type="entry name" value="Outer membrane lipoprotein wza domain like"/>
    <property type="match status" value="1"/>
</dbReference>
<reference evidence="2" key="1">
    <citation type="submission" date="2020-05" db="EMBL/GenBank/DDBJ databases">
        <authorList>
            <person name="Chiriac C."/>
            <person name="Salcher M."/>
            <person name="Ghai R."/>
            <person name="Kavagutti S V."/>
        </authorList>
    </citation>
    <scope>NUCLEOTIDE SEQUENCE</scope>
</reference>
<sequence>MAPELAVAGASVPGSTTGGGIGVAEGDLVVHVIGAVRKPGLQRLPAGSRVDDAITAAGGAKGDKALASVNLARALVDGEQIVVSADGVAPGATGSGGSTGVALNLATAAEFEALPGVGPVLAKRIVDWRTTNGSFRSIDELGEVSGIGDSILEQLRPLVHV</sequence>
<dbReference type="PANTHER" id="PTHR21180">
    <property type="entry name" value="ENDONUCLEASE/EXONUCLEASE/PHOSPHATASE FAMILY DOMAIN-CONTAINING PROTEIN 1"/>
    <property type="match status" value="1"/>
</dbReference>
<accession>A0A6J7ENH0</accession>
<feature type="domain" description="Soluble ligand binding" evidence="1">
    <location>
        <begin position="29"/>
        <end position="83"/>
    </location>
</feature>
<dbReference type="AlphaFoldDB" id="A0A6J7ENH0"/>
<dbReference type="Pfam" id="PF10531">
    <property type="entry name" value="SLBB"/>
    <property type="match status" value="1"/>
</dbReference>
<dbReference type="GO" id="GO:0015628">
    <property type="term" value="P:protein secretion by the type II secretion system"/>
    <property type="evidence" value="ECO:0007669"/>
    <property type="project" value="TreeGrafter"/>
</dbReference>
<dbReference type="Gene3D" id="1.10.150.280">
    <property type="entry name" value="AF1531-like domain"/>
    <property type="match status" value="1"/>
</dbReference>
<dbReference type="EMBL" id="CAFBLS010000200">
    <property type="protein sequence ID" value="CAB4882744.1"/>
    <property type="molecule type" value="Genomic_DNA"/>
</dbReference>
<dbReference type="SUPFAM" id="SSF47781">
    <property type="entry name" value="RuvA domain 2-like"/>
    <property type="match status" value="1"/>
</dbReference>
<name>A0A6J7ENH0_9ZZZZ</name>
<evidence type="ECO:0000259" key="1">
    <source>
        <dbReference type="Pfam" id="PF10531"/>
    </source>
</evidence>
<organism evidence="2">
    <name type="scientific">freshwater metagenome</name>
    <dbReference type="NCBI Taxonomy" id="449393"/>
    <lineage>
        <taxon>unclassified sequences</taxon>
        <taxon>metagenomes</taxon>
        <taxon>ecological metagenomes</taxon>
    </lineage>
</organism>
<dbReference type="PANTHER" id="PTHR21180:SF32">
    <property type="entry name" value="ENDONUCLEASE_EXONUCLEASE_PHOSPHATASE FAMILY DOMAIN-CONTAINING PROTEIN 1"/>
    <property type="match status" value="1"/>
</dbReference>